<keyword evidence="3" id="KW-0288">FMN</keyword>
<gene>
    <name evidence="7" type="ORF">H6A01_00655</name>
</gene>
<dbReference type="InterPro" id="IPR013785">
    <property type="entry name" value="Aldolase_TIM"/>
</dbReference>
<evidence type="ECO:0000256" key="5">
    <source>
        <dbReference type="ARBA" id="ARBA00023002"/>
    </source>
</evidence>
<evidence type="ECO:0000313" key="7">
    <source>
        <dbReference type="EMBL" id="MBM6911835.1"/>
    </source>
</evidence>
<organism evidence="7 8">
    <name type="scientific">Veillonella magna</name>
    <dbReference type="NCBI Taxonomy" id="464322"/>
    <lineage>
        <taxon>Bacteria</taxon>
        <taxon>Bacillati</taxon>
        <taxon>Bacillota</taxon>
        <taxon>Negativicutes</taxon>
        <taxon>Veillonellales</taxon>
        <taxon>Veillonellaceae</taxon>
        <taxon>Veillonella</taxon>
    </lineage>
</organism>
<keyword evidence="4" id="KW-0521">NADP</keyword>
<dbReference type="Gene3D" id="3.20.20.70">
    <property type="entry name" value="Aldolase class I"/>
    <property type="match status" value="1"/>
</dbReference>
<comment type="cofactor">
    <cofactor evidence="1">
        <name>FMN</name>
        <dbReference type="ChEBI" id="CHEBI:58210"/>
    </cofactor>
</comment>
<comment type="caution">
    <text evidence="7">The sequence shown here is derived from an EMBL/GenBank/DDBJ whole genome shotgun (WGS) entry which is preliminary data.</text>
</comment>
<evidence type="ECO:0000256" key="3">
    <source>
        <dbReference type="ARBA" id="ARBA00022643"/>
    </source>
</evidence>
<keyword evidence="2" id="KW-0285">Flavoprotein</keyword>
<evidence type="ECO:0000259" key="6">
    <source>
        <dbReference type="Pfam" id="PF00724"/>
    </source>
</evidence>
<evidence type="ECO:0000256" key="2">
    <source>
        <dbReference type="ARBA" id="ARBA00022630"/>
    </source>
</evidence>
<keyword evidence="8" id="KW-1185">Reference proteome</keyword>
<dbReference type="PANTHER" id="PTHR43303">
    <property type="entry name" value="NADPH DEHYDROGENASE C23G7.10C-RELATED"/>
    <property type="match status" value="1"/>
</dbReference>
<sequence length="104" mass="11468">MTPLVNKRTDNYGGFLENRYRIVREVIHAVKSVFSGAVWARISGAEYDEAGTTTDEFVTIAQWMKEDGIELIDVSSGGVINRAPDAIYPGYHLVQSELVVACST</sequence>
<protein>
    <recommendedName>
        <fullName evidence="6">NADH:flavin oxidoreductase/NADH oxidase N-terminal domain-containing protein</fullName>
    </recommendedName>
</protein>
<dbReference type="Pfam" id="PF00724">
    <property type="entry name" value="Oxidored_FMN"/>
    <property type="match status" value="1"/>
</dbReference>
<dbReference type="InterPro" id="IPR044152">
    <property type="entry name" value="YqjM-like"/>
</dbReference>
<dbReference type="SUPFAM" id="SSF51395">
    <property type="entry name" value="FMN-linked oxidoreductases"/>
    <property type="match status" value="1"/>
</dbReference>
<dbReference type="EMBL" id="JACJLA010000001">
    <property type="protein sequence ID" value="MBM6911835.1"/>
    <property type="molecule type" value="Genomic_DNA"/>
</dbReference>
<dbReference type="RefSeq" id="WP_205087260.1">
    <property type="nucleotide sequence ID" value="NZ_JACJLA010000001.1"/>
</dbReference>
<reference evidence="7 8" key="1">
    <citation type="journal article" date="2021" name="Sci. Rep.">
        <title>The distribution of antibiotic resistance genes in chicken gut microbiota commensals.</title>
        <authorList>
            <person name="Juricova H."/>
            <person name="Matiasovicova J."/>
            <person name="Kubasova T."/>
            <person name="Cejkova D."/>
            <person name="Rychlik I."/>
        </authorList>
    </citation>
    <scope>NUCLEOTIDE SEQUENCE [LARGE SCALE GENOMIC DNA]</scope>
    <source>
        <strain evidence="7 8">An537</strain>
    </source>
</reference>
<keyword evidence="5" id="KW-0560">Oxidoreductase</keyword>
<evidence type="ECO:0000313" key="8">
    <source>
        <dbReference type="Proteomes" id="UP000707138"/>
    </source>
</evidence>
<proteinExistence type="predicted"/>
<name>A0ABS2GDP1_9FIRM</name>
<accession>A0ABS2GDP1</accession>
<evidence type="ECO:0000256" key="1">
    <source>
        <dbReference type="ARBA" id="ARBA00001917"/>
    </source>
</evidence>
<dbReference type="Proteomes" id="UP000707138">
    <property type="component" value="Unassembled WGS sequence"/>
</dbReference>
<dbReference type="PANTHER" id="PTHR43303:SF4">
    <property type="entry name" value="NADPH DEHYDROGENASE C23G7.10C-RELATED"/>
    <property type="match status" value="1"/>
</dbReference>
<dbReference type="InterPro" id="IPR001155">
    <property type="entry name" value="OxRdtase_FMN_N"/>
</dbReference>
<evidence type="ECO:0000256" key="4">
    <source>
        <dbReference type="ARBA" id="ARBA00022857"/>
    </source>
</evidence>
<feature type="domain" description="NADH:flavin oxidoreductase/NADH oxidase N-terminal" evidence="6">
    <location>
        <begin position="2"/>
        <end position="81"/>
    </location>
</feature>